<dbReference type="Proteomes" id="UP000054558">
    <property type="component" value="Unassembled WGS sequence"/>
</dbReference>
<feature type="compositionally biased region" description="Basic and acidic residues" evidence="1">
    <location>
        <begin position="229"/>
        <end position="238"/>
    </location>
</feature>
<feature type="compositionally biased region" description="Basic and acidic residues" evidence="1">
    <location>
        <begin position="1251"/>
        <end position="1279"/>
    </location>
</feature>
<feature type="compositionally biased region" description="Basic and acidic residues" evidence="1">
    <location>
        <begin position="430"/>
        <end position="453"/>
    </location>
</feature>
<dbReference type="STRING" id="105231.A0A1Y1ILQ9"/>
<evidence type="ECO:0000313" key="3">
    <source>
        <dbReference type="EMBL" id="GAQ91734.1"/>
    </source>
</evidence>
<feature type="region of interest" description="Disordered" evidence="1">
    <location>
        <begin position="229"/>
        <end position="254"/>
    </location>
</feature>
<feature type="compositionally biased region" description="Polar residues" evidence="1">
    <location>
        <begin position="1133"/>
        <end position="1144"/>
    </location>
</feature>
<accession>A0A1Y1ILQ9</accession>
<evidence type="ECO:0000313" key="4">
    <source>
        <dbReference type="Proteomes" id="UP000054558"/>
    </source>
</evidence>
<feature type="compositionally biased region" description="Gly residues" evidence="1">
    <location>
        <begin position="797"/>
        <end position="809"/>
    </location>
</feature>
<evidence type="ECO:0000256" key="1">
    <source>
        <dbReference type="SAM" id="MobiDB-lite"/>
    </source>
</evidence>
<feature type="region of interest" description="Disordered" evidence="1">
    <location>
        <begin position="420"/>
        <end position="453"/>
    </location>
</feature>
<dbReference type="InterPro" id="IPR029063">
    <property type="entry name" value="SAM-dependent_MTases_sf"/>
</dbReference>
<protein>
    <recommendedName>
        <fullName evidence="2">CCHC-type domain-containing protein</fullName>
    </recommendedName>
</protein>
<feature type="region of interest" description="Disordered" evidence="1">
    <location>
        <begin position="1560"/>
        <end position="1598"/>
    </location>
</feature>
<name>A0A1Y1ILQ9_KLENI</name>
<dbReference type="GO" id="GO:0008270">
    <property type="term" value="F:zinc ion binding"/>
    <property type="evidence" value="ECO:0007669"/>
    <property type="project" value="InterPro"/>
</dbReference>
<feature type="region of interest" description="Disordered" evidence="1">
    <location>
        <begin position="489"/>
        <end position="509"/>
    </location>
</feature>
<feature type="domain" description="CCHC-type" evidence="2">
    <location>
        <begin position="816"/>
        <end position="832"/>
    </location>
</feature>
<organism evidence="3 4">
    <name type="scientific">Klebsormidium nitens</name>
    <name type="common">Green alga</name>
    <name type="synonym">Ulothrix nitens</name>
    <dbReference type="NCBI Taxonomy" id="105231"/>
    <lineage>
        <taxon>Eukaryota</taxon>
        <taxon>Viridiplantae</taxon>
        <taxon>Streptophyta</taxon>
        <taxon>Klebsormidiophyceae</taxon>
        <taxon>Klebsormidiales</taxon>
        <taxon>Klebsormidiaceae</taxon>
        <taxon>Klebsormidium</taxon>
    </lineage>
</organism>
<sequence>MARGKGNPSRLGARMGSRKGAGSAKAEDVVTGGRGLGGGTPEKGTGGAGGVSEERIQSQVRLGKVFSLGELLEQQPLQDATALERVGRQKVCDLRRADPAGVAPGVTVLRHGRRGAERLRTPGRPASLGRPEELVQRIRGLKPSEVENAQGFIDGWNRFKLRFPRGFPEDKLWVNFVANHPERAKLLGVTVNPRQHWPFVQLRCPSPCPLCHRPERDEQRIREAVERAEAEEREERARKQLSARQQQEERALREAEELRRRDELTAVHGRRFEQREEALETKKEFRKKEEKRLAEVQEQFAKDVERNPRLAELLEATQRFVARWGPYVDGHSGVPEAKLWLAYVANDPRGASGFGAKVSLAEHLPQVVNGCLTACRLCDQVQSLETRQQVWNQTQQLVEQAARAKELRERAVAAEAARVQAESAKKKRERKAEAKARRIAEQGTGSKEKEGEEARPAWLEEELRGYCEWHSVHGWLLALLDTRLADQGRESTEESGVGQEGRVEAGKEVQPVVRGEQAVGWWEDPFGEMATCAGADGKLRFSGKKGEGLTIKQFELMVKGSLLSRFKKLQKDVGEPITGPEFLGNYCIFLGEFLDNPAKLAHEREYEAHCRETDPVAALLKSLKRHFKDHKEGRAHEWVAFRREPGEELPSLLFRLQGLALDLEKPLEDKELVGKFVASLDRRFAEQTNTQAMSSTVETGGAYTLDEAYEAALMVAAGNACMKIARELVPRSSEVPRACWGGRASGAHSALQLEEPVYAAAVAAPVAQQGGSGACHNRGETGHYRNACPHPPQNSAGRGGGRAGRGGGGRGRGRGPCWVCGDHDHQAAQCAKHAAPAPQPQHAAVAVRAPPACGDGRGVLVSGAKLRAFQEWRASSQAALATRADEGEEEDFEWDEQEYALGAVALPVSEGTPNNMAAAGTRAGAEKAKATRAAKRGPREAGRQEAQVNKGAVGKVGTEQIARPMGDGTEEALRARRDKGAAKERAAKLPDHGRYVVPQGLHRLPAGFAVRDAQVPQAAGTTRVRAAGNARASSPDVVPKPTHPSSFETVQAPYHLPGKTAPAPFQNQGRGQSQTLQGLVAPGAGVLPQPVLTGGVHLDVGTFLELAQRADMSMADVVALTRGQKAGVAPPQAQVTAGSGNGRSLSPAALRAQEARERSAGAAQQSEGQTPGGAGAKEISGPMAQWVAILEDSVRRAPEPAGVAVGAPSGSMEGADDEGYADAVVWADVPVEEAPESSAMGEGRGRARQRGQSDKAMAEARQEEELRAHAEERSIKDRVSRQDAALARKLVTGEAMAKGIDPSAAVEAQAALGGERGEAEKGKEKEGDRGSRASLEEALGWEKRVAGGAKKGSTPLAPVTFQPHRATGHSKELEADAYAHAAIMACFADGRPLVEAGRRSQVEGVPDWVDNSKGAVRVAAPQGLVTPQRVLLDGGSYYTMVGARLKEQLGLGDADMDAGGQKVHTATGKVESLQGGLTKEPVPIILNANTPEELTICEKVAFTGSTGYDLLIGIRAAYPSGLLVDRWAETAVYRADWQRQGVVVGKLPMKLHQELGAAWTTDAGGAGPGSEEDTGDGPSSPTGGKEGGGTLRQERMRRWRGKRWPRGPVLDVAAEAERAVWQAVGEKRKKPGDPKQVPLPQLEGCRPINWNVAAPLPADRPLRILELFAGAGAATQAVARLGYSVGEVIACERRGAARQAHSRALQRLAKEFPNQVSQRAGAQLHHRLPQDVQLVTAAHPGAHRPGGRGLAMPARQVAGVVWTTPSQDCSSSSCESWVYCKGCTGNGDEASGTWLNTWQRGSTAGQRCGITTQLCGGC</sequence>
<dbReference type="OrthoDB" id="8026949at2759"/>
<feature type="compositionally biased region" description="Basic and acidic residues" evidence="1">
    <location>
        <begin position="1315"/>
        <end position="1333"/>
    </location>
</feature>
<gene>
    <name evidence="3" type="ORF">KFL_008410050</name>
</gene>
<feature type="region of interest" description="Disordered" evidence="1">
    <location>
        <begin position="1233"/>
        <end position="1279"/>
    </location>
</feature>
<dbReference type="InterPro" id="IPR001878">
    <property type="entry name" value="Znf_CCHC"/>
</dbReference>
<dbReference type="Gene3D" id="4.10.60.10">
    <property type="entry name" value="Zinc finger, CCHC-type"/>
    <property type="match status" value="1"/>
</dbReference>
<feature type="region of interest" description="Disordered" evidence="1">
    <location>
        <begin position="1310"/>
        <end position="1333"/>
    </location>
</feature>
<dbReference type="EMBL" id="DF237790">
    <property type="protein sequence ID" value="GAQ91734.1"/>
    <property type="molecule type" value="Genomic_DNA"/>
</dbReference>
<reference evidence="3 4" key="1">
    <citation type="journal article" date="2014" name="Nat. Commun.">
        <title>Klebsormidium flaccidum genome reveals primary factors for plant terrestrial adaptation.</title>
        <authorList>
            <person name="Hori K."/>
            <person name="Maruyama F."/>
            <person name="Fujisawa T."/>
            <person name="Togashi T."/>
            <person name="Yamamoto N."/>
            <person name="Seo M."/>
            <person name="Sato S."/>
            <person name="Yamada T."/>
            <person name="Mori H."/>
            <person name="Tajima N."/>
            <person name="Moriyama T."/>
            <person name="Ikeuchi M."/>
            <person name="Watanabe M."/>
            <person name="Wada H."/>
            <person name="Kobayashi K."/>
            <person name="Saito M."/>
            <person name="Masuda T."/>
            <person name="Sasaki-Sekimoto Y."/>
            <person name="Mashiguchi K."/>
            <person name="Awai K."/>
            <person name="Shimojima M."/>
            <person name="Masuda S."/>
            <person name="Iwai M."/>
            <person name="Nobusawa T."/>
            <person name="Narise T."/>
            <person name="Kondo S."/>
            <person name="Saito H."/>
            <person name="Sato R."/>
            <person name="Murakawa M."/>
            <person name="Ihara Y."/>
            <person name="Oshima-Yamada Y."/>
            <person name="Ohtaka K."/>
            <person name="Satoh M."/>
            <person name="Sonobe K."/>
            <person name="Ishii M."/>
            <person name="Ohtani R."/>
            <person name="Kanamori-Sato M."/>
            <person name="Honoki R."/>
            <person name="Miyazaki D."/>
            <person name="Mochizuki H."/>
            <person name="Umetsu J."/>
            <person name="Higashi K."/>
            <person name="Shibata D."/>
            <person name="Kamiya Y."/>
            <person name="Sato N."/>
            <person name="Nakamura Y."/>
            <person name="Tabata S."/>
            <person name="Ida S."/>
            <person name="Kurokawa K."/>
            <person name="Ohta H."/>
        </authorList>
    </citation>
    <scope>NUCLEOTIDE SEQUENCE [LARGE SCALE GENOMIC DNA]</scope>
    <source>
        <strain evidence="3 4">NIES-2285</strain>
    </source>
</reference>
<feature type="region of interest" description="Disordered" evidence="1">
    <location>
        <begin position="1"/>
        <end position="55"/>
    </location>
</feature>
<feature type="region of interest" description="Disordered" evidence="1">
    <location>
        <begin position="770"/>
        <end position="809"/>
    </location>
</feature>
<dbReference type="SMART" id="SM00343">
    <property type="entry name" value="ZnF_C2HC"/>
    <property type="match status" value="2"/>
</dbReference>
<feature type="compositionally biased region" description="Gly residues" evidence="1">
    <location>
        <begin position="32"/>
        <end position="50"/>
    </location>
</feature>
<keyword evidence="4" id="KW-1185">Reference proteome</keyword>
<feature type="domain" description="CCHC-type" evidence="2">
    <location>
        <begin position="774"/>
        <end position="790"/>
    </location>
</feature>
<dbReference type="GO" id="GO:0003676">
    <property type="term" value="F:nucleic acid binding"/>
    <property type="evidence" value="ECO:0007669"/>
    <property type="project" value="InterPro"/>
</dbReference>
<feature type="region of interest" description="Disordered" evidence="1">
    <location>
        <begin position="1124"/>
        <end position="1178"/>
    </location>
</feature>
<proteinExistence type="predicted"/>
<evidence type="ECO:0000259" key="2">
    <source>
        <dbReference type="SMART" id="SM00343"/>
    </source>
</evidence>
<dbReference type="SUPFAM" id="SSF53335">
    <property type="entry name" value="S-adenosyl-L-methionine-dependent methyltransferases"/>
    <property type="match status" value="1"/>
</dbReference>